<name>Q4DKD1_TRYCC</name>
<feature type="region of interest" description="Disordered" evidence="1">
    <location>
        <begin position="31"/>
        <end position="62"/>
    </location>
</feature>
<evidence type="ECO:0000256" key="2">
    <source>
        <dbReference type="SAM" id="Phobius"/>
    </source>
</evidence>
<proteinExistence type="predicted"/>
<comment type="caution">
    <text evidence="3">The sequence shown here is derived from an EMBL/GenBank/DDBJ whole genome shotgun (WGS) entry which is preliminary data.</text>
</comment>
<accession>Q4DKD1</accession>
<evidence type="ECO:0000256" key="1">
    <source>
        <dbReference type="SAM" id="MobiDB-lite"/>
    </source>
</evidence>
<keyword evidence="4" id="KW-1185">Reference proteome</keyword>
<evidence type="ECO:0000313" key="4">
    <source>
        <dbReference type="Proteomes" id="UP000002296"/>
    </source>
</evidence>
<dbReference type="EMBL" id="AAHK01000388">
    <property type="protein sequence ID" value="EAN92983.1"/>
    <property type="molecule type" value="Genomic_DNA"/>
</dbReference>
<protein>
    <submittedName>
        <fullName evidence="3">Hexose transporter, putative</fullName>
    </submittedName>
</protein>
<dbReference type="KEGG" id="tcr:506355.5"/>
<dbReference type="InParanoid" id="Q4DKD1"/>
<dbReference type="Proteomes" id="UP000002296">
    <property type="component" value="Unassembled WGS sequence"/>
</dbReference>
<evidence type="ECO:0000313" key="3">
    <source>
        <dbReference type="EMBL" id="EAN92983.1"/>
    </source>
</evidence>
<dbReference type="SMR" id="Q4DKD1"/>
<keyword evidence="2" id="KW-0812">Transmembrane</keyword>
<dbReference type="GeneID" id="3546441"/>
<gene>
    <name evidence="3" type="ORF">Tc00.1047053506355.5</name>
</gene>
<feature type="non-terminal residue" evidence="3">
    <location>
        <position position="1"/>
    </location>
</feature>
<dbReference type="RefSeq" id="XP_814834.1">
    <property type="nucleotide sequence ID" value="XM_809741.1"/>
</dbReference>
<reference evidence="3 4" key="1">
    <citation type="journal article" date="2005" name="Science">
        <title>The genome sequence of Trypanosoma cruzi, etiologic agent of Chagas disease.</title>
        <authorList>
            <person name="El-Sayed N.M."/>
            <person name="Myler P.J."/>
            <person name="Bartholomeu D.C."/>
            <person name="Nilsson D."/>
            <person name="Aggarwal G."/>
            <person name="Tran A.N."/>
            <person name="Ghedin E."/>
            <person name="Worthey E.A."/>
            <person name="Delcher A.L."/>
            <person name="Blandin G."/>
            <person name="Westenberger S.J."/>
            <person name="Caler E."/>
            <person name="Cerqueira G.C."/>
            <person name="Branche C."/>
            <person name="Haas B."/>
            <person name="Anupama A."/>
            <person name="Arner E."/>
            <person name="Aslund L."/>
            <person name="Attipoe P."/>
            <person name="Bontempi E."/>
            <person name="Bringaud F."/>
            <person name="Burton P."/>
            <person name="Cadag E."/>
            <person name="Campbell D.A."/>
            <person name="Carrington M."/>
            <person name="Crabtree J."/>
            <person name="Darban H."/>
            <person name="da Silveira J.F."/>
            <person name="de Jong P."/>
            <person name="Edwards K."/>
            <person name="Englund P.T."/>
            <person name="Fazelina G."/>
            <person name="Feldblyum T."/>
            <person name="Ferella M."/>
            <person name="Frasch A.C."/>
            <person name="Gull K."/>
            <person name="Horn D."/>
            <person name="Hou L."/>
            <person name="Huang Y."/>
            <person name="Kindlund E."/>
            <person name="Klingbeil M."/>
            <person name="Kluge S."/>
            <person name="Koo H."/>
            <person name="Lacerda D."/>
            <person name="Levin M.J."/>
            <person name="Lorenzi H."/>
            <person name="Louie T."/>
            <person name="Machado C.R."/>
            <person name="McCulloch R."/>
            <person name="McKenna A."/>
            <person name="Mizuno Y."/>
            <person name="Mottram J.C."/>
            <person name="Nelson S."/>
            <person name="Ochaya S."/>
            <person name="Osoegawa K."/>
            <person name="Pai G."/>
            <person name="Parsons M."/>
            <person name="Pentony M."/>
            <person name="Pettersson U."/>
            <person name="Pop M."/>
            <person name="Ramirez J.L."/>
            <person name="Rinta J."/>
            <person name="Robertson L."/>
            <person name="Salzberg S.L."/>
            <person name="Sanchez D.O."/>
            <person name="Seyler A."/>
            <person name="Sharma R."/>
            <person name="Shetty J."/>
            <person name="Simpson A.J."/>
            <person name="Sisk E."/>
            <person name="Tammi M.T."/>
            <person name="Tarleton R."/>
            <person name="Teixeira S."/>
            <person name="Van Aken S."/>
            <person name="Vogt C."/>
            <person name="Ward P.N."/>
            <person name="Wickstead B."/>
            <person name="Wortman J."/>
            <person name="White O."/>
            <person name="Fraser C.M."/>
            <person name="Stuart K.D."/>
            <person name="Andersson B."/>
        </authorList>
    </citation>
    <scope>NUCLEOTIDE SEQUENCE [LARGE SCALE GENOMIC DNA]</scope>
    <source>
        <strain evidence="3 4">CL Brener</strain>
    </source>
</reference>
<organism evidence="3 4">
    <name type="scientific">Trypanosoma cruzi (strain CL Brener)</name>
    <dbReference type="NCBI Taxonomy" id="353153"/>
    <lineage>
        <taxon>Eukaryota</taxon>
        <taxon>Discoba</taxon>
        <taxon>Euglenozoa</taxon>
        <taxon>Kinetoplastea</taxon>
        <taxon>Metakinetoplastina</taxon>
        <taxon>Trypanosomatida</taxon>
        <taxon>Trypanosomatidae</taxon>
        <taxon>Trypanosoma</taxon>
        <taxon>Schizotrypanum</taxon>
    </lineage>
</organism>
<feature type="transmembrane region" description="Helical" evidence="2">
    <location>
        <begin position="6"/>
        <end position="25"/>
    </location>
</feature>
<dbReference type="AlphaFoldDB" id="Q4DKD1"/>
<keyword evidence="2" id="KW-1133">Transmembrane helix</keyword>
<sequence>GQAVAFIFFGCIGLVCFVLQVFFLYPWEESTPQNHGDTNEESALPEQQSPIEVATPGNRQAA</sequence>
<dbReference type="PaxDb" id="353153-Q4DKD1"/>
<keyword evidence="2" id="KW-0472">Membrane</keyword>